<dbReference type="RefSeq" id="WP_216834361.1">
    <property type="nucleotide sequence ID" value="NZ_JAFNJS010000001.1"/>
</dbReference>
<feature type="signal peptide" evidence="5">
    <location>
        <begin position="1"/>
        <end position="24"/>
    </location>
</feature>
<feature type="coiled-coil region" evidence="4">
    <location>
        <begin position="440"/>
        <end position="467"/>
    </location>
</feature>
<dbReference type="InterPro" id="IPR019734">
    <property type="entry name" value="TPR_rpt"/>
</dbReference>
<protein>
    <submittedName>
        <fullName evidence="6">XrtA/PEP-CTERM system TPR-repeat protein PrsT</fullName>
    </submittedName>
</protein>
<dbReference type="SMART" id="SM00028">
    <property type="entry name" value="TPR"/>
    <property type="match status" value="9"/>
</dbReference>
<evidence type="ECO:0000256" key="3">
    <source>
        <dbReference type="PROSITE-ProRule" id="PRU00339"/>
    </source>
</evidence>
<dbReference type="EMBL" id="JBHRSB010000001">
    <property type="protein sequence ID" value="MFC2998783.1"/>
    <property type="molecule type" value="Genomic_DNA"/>
</dbReference>
<evidence type="ECO:0000256" key="4">
    <source>
        <dbReference type="SAM" id="Coils"/>
    </source>
</evidence>
<keyword evidence="1" id="KW-0677">Repeat</keyword>
<gene>
    <name evidence="6" type="primary">prsT</name>
    <name evidence="6" type="ORF">ACFOD3_02700</name>
</gene>
<dbReference type="InterPro" id="IPR014266">
    <property type="entry name" value="PEP-CTERM_TPR_PrsT"/>
</dbReference>
<dbReference type="Proteomes" id="UP001595420">
    <property type="component" value="Unassembled WGS sequence"/>
</dbReference>
<feature type="chain" id="PRO_5045101410" evidence="5">
    <location>
        <begin position="25"/>
        <end position="921"/>
    </location>
</feature>
<evidence type="ECO:0000256" key="1">
    <source>
        <dbReference type="ARBA" id="ARBA00022737"/>
    </source>
</evidence>
<dbReference type="Pfam" id="PF14559">
    <property type="entry name" value="TPR_19"/>
    <property type="match status" value="1"/>
</dbReference>
<feature type="repeat" description="TPR" evidence="3">
    <location>
        <begin position="363"/>
        <end position="396"/>
    </location>
</feature>
<evidence type="ECO:0000256" key="2">
    <source>
        <dbReference type="ARBA" id="ARBA00022803"/>
    </source>
</evidence>
<evidence type="ECO:0000313" key="7">
    <source>
        <dbReference type="Proteomes" id="UP001595420"/>
    </source>
</evidence>
<name>A0ABV7BQ78_9PROT</name>
<dbReference type="PANTHER" id="PTHR45586:SF1">
    <property type="entry name" value="LIPOPOLYSACCHARIDE ASSEMBLY PROTEIN B"/>
    <property type="match status" value="1"/>
</dbReference>
<evidence type="ECO:0000256" key="5">
    <source>
        <dbReference type="SAM" id="SignalP"/>
    </source>
</evidence>
<keyword evidence="2 3" id="KW-0802">TPR repeat</keyword>
<keyword evidence="7" id="KW-1185">Reference proteome</keyword>
<evidence type="ECO:0000313" key="6">
    <source>
        <dbReference type="EMBL" id="MFC2998783.1"/>
    </source>
</evidence>
<dbReference type="PANTHER" id="PTHR45586">
    <property type="entry name" value="TPR REPEAT-CONTAINING PROTEIN PA4667"/>
    <property type="match status" value="1"/>
</dbReference>
<dbReference type="Pfam" id="PF13432">
    <property type="entry name" value="TPR_16"/>
    <property type="match status" value="3"/>
</dbReference>
<organism evidence="6 7">
    <name type="scientific">Falsiroseomonas tokyonensis</name>
    <dbReference type="NCBI Taxonomy" id="430521"/>
    <lineage>
        <taxon>Bacteria</taxon>
        <taxon>Pseudomonadati</taxon>
        <taxon>Pseudomonadota</taxon>
        <taxon>Alphaproteobacteria</taxon>
        <taxon>Acetobacterales</taxon>
        <taxon>Roseomonadaceae</taxon>
        <taxon>Falsiroseomonas</taxon>
    </lineage>
</organism>
<reference evidence="7" key="1">
    <citation type="journal article" date="2019" name="Int. J. Syst. Evol. Microbiol.">
        <title>The Global Catalogue of Microorganisms (GCM) 10K type strain sequencing project: providing services to taxonomists for standard genome sequencing and annotation.</title>
        <authorList>
            <consortium name="The Broad Institute Genomics Platform"/>
            <consortium name="The Broad Institute Genome Sequencing Center for Infectious Disease"/>
            <person name="Wu L."/>
            <person name="Ma J."/>
        </authorList>
    </citation>
    <scope>NUCLEOTIDE SEQUENCE [LARGE SCALE GENOMIC DNA]</scope>
    <source>
        <strain evidence="7">CGMCC 1.16855</strain>
    </source>
</reference>
<comment type="caution">
    <text evidence="6">The sequence shown here is derived from an EMBL/GenBank/DDBJ whole genome shotgun (WGS) entry which is preliminary data.</text>
</comment>
<dbReference type="NCBIfam" id="TIGR02917">
    <property type="entry name" value="PEP_TPR_lipo"/>
    <property type="match status" value="1"/>
</dbReference>
<proteinExistence type="predicted"/>
<accession>A0ABV7BQ78</accession>
<sequence length="921" mass="95605">MARYHSLPALTLAALMAASVPAFADAQDRARAAAARGELRAAQIEWRNAVREQPDSGAVRMGLAEASLQLGDAETAQREARAALERGHDPAAATALLLRSYLIQGRMRDLLADFPEVQAPPDVAAQVAAARALAQLSLRDVAAARSSVALAERLDPGALEPGLAAVALAVAEGDRAAAEARVDRLLQAYPDSDEAWLRKGSLQMDRGDRAGAVASFGRVIARAPGDVPARLRRADARLRMNEPAAAAEDIDAVLAIAPNNVTAAYLRAMQLVSQRSWQAADAALQRISAQLSNFPDGFLLLALTKTGLGQRAQAEDAARRHVARWPDDPRGAKLLAGMVMADGRNREAVAVLTRATQNRPRDAQLYDLLARAQTAIGARRQAVQALEEAARIAPEDAALLTRLAIARMAAGDAEGAQGAVERSLDLGPAQPGAREMLAAAALARGDLEAAAAELEQLDAAARQGEMAGVLEGTLRLLRLDLAGARAAFEGVLARKADSAPARLGLARVLVLQDSAAEAVPLLGAVLRAAPGNVEAMTRLAALAQRQGPVAEAAQAALAAAQAAHPAAAPLALARANMLLQRRDIAGALALLDTPALRNQRGVALPLARSELHAAAGAFAAAETAAQEALAEDPASVPARRQRAALLLRAGDARGAEALLREGLRASPGDAVLQQALLGMVRQTSGAEAAQAEAARMARQANAGPDARALPGDVLMGLQRHAAAAEAYAAAQAAAPSSTLALRQAAALRAADRMAEASRVLEAWVAEHPDDLAAQSALAQLDLMAGRHAAAEARLRRVVAAQPENALALNNLAWVLGEQGEARLAEARGFAERAYYLSANAESADTLGWILARSGEPRLAVTLLRQAVAAGGQLAAGYHLAHALHQAGDAEGARRVLAPVLASATAFPERAAAERLHAMLAN</sequence>
<keyword evidence="4" id="KW-0175">Coiled coil</keyword>
<dbReference type="InterPro" id="IPR051012">
    <property type="entry name" value="CellSynth/LPSAsmb/PSIAsmb"/>
</dbReference>
<dbReference type="PROSITE" id="PS50005">
    <property type="entry name" value="TPR"/>
    <property type="match status" value="1"/>
</dbReference>
<keyword evidence="5" id="KW-0732">Signal</keyword>